<accession>I3SGF3</accession>
<organism evidence="2">
    <name type="scientific">Lotus japonicus</name>
    <name type="common">Lotus corniculatus var. japonicus</name>
    <dbReference type="NCBI Taxonomy" id="34305"/>
    <lineage>
        <taxon>Eukaryota</taxon>
        <taxon>Viridiplantae</taxon>
        <taxon>Streptophyta</taxon>
        <taxon>Embryophyta</taxon>
        <taxon>Tracheophyta</taxon>
        <taxon>Spermatophyta</taxon>
        <taxon>Magnoliopsida</taxon>
        <taxon>eudicotyledons</taxon>
        <taxon>Gunneridae</taxon>
        <taxon>Pentapetalae</taxon>
        <taxon>rosids</taxon>
        <taxon>fabids</taxon>
        <taxon>Fabales</taxon>
        <taxon>Fabaceae</taxon>
        <taxon>Papilionoideae</taxon>
        <taxon>50 kb inversion clade</taxon>
        <taxon>NPAAA clade</taxon>
        <taxon>Hologalegina</taxon>
        <taxon>robinioid clade</taxon>
        <taxon>Loteae</taxon>
        <taxon>Lotus</taxon>
    </lineage>
</organism>
<dbReference type="EMBL" id="BT139550">
    <property type="protein sequence ID" value="AFK39345.1"/>
    <property type="molecule type" value="mRNA"/>
</dbReference>
<feature type="region of interest" description="Disordered" evidence="1">
    <location>
        <begin position="1"/>
        <end position="21"/>
    </location>
</feature>
<reference evidence="2" key="1">
    <citation type="submission" date="2012-05" db="EMBL/GenBank/DDBJ databases">
        <authorList>
            <person name="Krishnakumar V."/>
            <person name="Cheung F."/>
            <person name="Xiao Y."/>
            <person name="Chan A."/>
            <person name="Moskal W.A."/>
            <person name="Town C.D."/>
        </authorList>
    </citation>
    <scope>NUCLEOTIDE SEQUENCE</scope>
</reference>
<evidence type="ECO:0000256" key="1">
    <source>
        <dbReference type="SAM" id="MobiDB-lite"/>
    </source>
</evidence>
<protein>
    <submittedName>
        <fullName evidence="2">Uncharacterized protein</fullName>
    </submittedName>
</protein>
<proteinExistence type="evidence at transcript level"/>
<name>I3SGF3_LOTJA</name>
<evidence type="ECO:0000313" key="2">
    <source>
        <dbReference type="EMBL" id="AFK39345.1"/>
    </source>
</evidence>
<dbReference type="AlphaFoldDB" id="I3SGF3"/>
<sequence length="78" mass="8576">MSKTTARGFFEPEADEGSTCPASAEEALIRLLLLWGLNGRQGMQFKELPRRVITDEDKALGSVETCTRGFPTIVDKTS</sequence>